<feature type="transmembrane region" description="Helical" evidence="1">
    <location>
        <begin position="104"/>
        <end position="126"/>
    </location>
</feature>
<dbReference type="NCBIfam" id="NF033664">
    <property type="entry name" value="PACE_transport"/>
    <property type="match status" value="1"/>
</dbReference>
<organism evidence="3 4">
    <name type="scientific">Shewanella youngdeokensis</name>
    <dbReference type="NCBI Taxonomy" id="2999068"/>
    <lineage>
        <taxon>Bacteria</taxon>
        <taxon>Pseudomonadati</taxon>
        <taxon>Pseudomonadota</taxon>
        <taxon>Gammaproteobacteria</taxon>
        <taxon>Alteromonadales</taxon>
        <taxon>Shewanellaceae</taxon>
        <taxon>Shewanella</taxon>
    </lineage>
</organism>
<proteinExistence type="predicted"/>
<dbReference type="InterPro" id="IPR058208">
    <property type="entry name" value="PACE"/>
</dbReference>
<keyword evidence="4" id="KW-1185">Reference proteome</keyword>
<feature type="domain" description="Chlorhexidine efflux transporter" evidence="2">
    <location>
        <begin position="1"/>
        <end position="61"/>
    </location>
</feature>
<keyword evidence="1" id="KW-0472">Membrane</keyword>
<dbReference type="Pfam" id="PF05232">
    <property type="entry name" value="BTP"/>
    <property type="match status" value="2"/>
</dbReference>
<name>A0ABZ0JXD6_9GAMM</name>
<feature type="transmembrane region" description="Helical" evidence="1">
    <location>
        <begin position="7"/>
        <end position="29"/>
    </location>
</feature>
<feature type="domain" description="Chlorhexidine efflux transporter" evidence="2">
    <location>
        <begin position="69"/>
        <end position="131"/>
    </location>
</feature>
<keyword evidence="1" id="KW-0812">Transmembrane</keyword>
<sequence>MSIVERIFHSVLLEVLAVTFSVIGLAIFTDHKIEALSGTMIVIATIAMVWNYIYNWFFDQFAKGDKLSRSFGLRIMHVTLFEVGLLVITIPVMAYLLAVSLWQAFIMDIGVTIFITIYVFIYNLVYDHVRAYVIQRRSQSLTCEGSR</sequence>
<protein>
    <submittedName>
        <fullName evidence="3">PACE efflux transporter</fullName>
    </submittedName>
</protein>
<evidence type="ECO:0000313" key="3">
    <source>
        <dbReference type="EMBL" id="WOT04211.1"/>
    </source>
</evidence>
<evidence type="ECO:0000259" key="2">
    <source>
        <dbReference type="Pfam" id="PF05232"/>
    </source>
</evidence>
<dbReference type="Proteomes" id="UP001529491">
    <property type="component" value="Chromosome"/>
</dbReference>
<evidence type="ECO:0000256" key="1">
    <source>
        <dbReference type="SAM" id="Phobius"/>
    </source>
</evidence>
<feature type="transmembrane region" description="Helical" evidence="1">
    <location>
        <begin position="75"/>
        <end position="98"/>
    </location>
</feature>
<gene>
    <name evidence="3" type="ORF">RGE70_12825</name>
</gene>
<reference evidence="3 4" key="1">
    <citation type="submission" date="2023-10" db="EMBL/GenBank/DDBJ databases">
        <title>Complete genome sequence of Shewanella sp. DAU334.</title>
        <authorList>
            <person name="Lee Y.-S."/>
            <person name="Jeong H.-R."/>
            <person name="Hwang E.-J."/>
            <person name="Choi Y.-L."/>
            <person name="Kim G.-D."/>
        </authorList>
    </citation>
    <scope>NUCLEOTIDE SEQUENCE [LARGE SCALE GENOMIC DNA]</scope>
    <source>
        <strain evidence="3 4">DAU334</strain>
    </source>
</reference>
<dbReference type="InterPro" id="IPR007896">
    <property type="entry name" value="BTP_bacteria"/>
</dbReference>
<keyword evidence="1" id="KW-1133">Transmembrane helix</keyword>
<dbReference type="EMBL" id="CP136522">
    <property type="protein sequence ID" value="WOT04211.1"/>
    <property type="molecule type" value="Genomic_DNA"/>
</dbReference>
<dbReference type="RefSeq" id="WP_310471840.1">
    <property type="nucleotide sequence ID" value="NZ_CP136522.1"/>
</dbReference>
<evidence type="ECO:0000313" key="4">
    <source>
        <dbReference type="Proteomes" id="UP001529491"/>
    </source>
</evidence>
<accession>A0ABZ0JXD6</accession>
<feature type="transmembrane region" description="Helical" evidence="1">
    <location>
        <begin position="35"/>
        <end position="54"/>
    </location>
</feature>